<dbReference type="Proteomes" id="UP000077748">
    <property type="component" value="Plasmid pRBL16"/>
</dbReference>
<dbReference type="EMBL" id="CP015879">
    <property type="protein sequence ID" value="ANI18900.1"/>
    <property type="molecule type" value="Genomic_DNA"/>
</dbReference>
<dbReference type="AlphaFoldDB" id="A0A1A9KP06"/>
<reference evidence="1 2" key="1">
    <citation type="submission" date="2016-05" db="EMBL/GenBank/DDBJ databases">
        <title>Genome Sequence of Pseudomonas citronellolis Strain SJTE-3, an Estrogens and Persistent Organic Pollutants degradation strain.</title>
        <authorList>
            <person name="Liang R."/>
        </authorList>
    </citation>
    <scope>NUCLEOTIDE SEQUENCE [LARGE SCALE GENOMIC DNA]</scope>
    <source>
        <strain evidence="1 2">SJTE-3</strain>
        <plasmid evidence="2">Plasmid prbl16</plasmid>
    </source>
</reference>
<sequence length="210" mass="23797">MSTNNPNALDLNRAINTYSSDEAERLAYQRMQEVGFKIADILIEMPLGTMADLGQGECLFVAPYAGRIEVFSTPDWHDNCRWGDVNWFFLNDYQGLSAEDLDEHRVTMENWLKNPVFRQCVPADNAFKVVAAQEDWAQSQTGAAPSPLNRYEHDNVKSLIGGYMVTSKSKPQETRVEQFSRAKAELIGHLERQLQQVKGFTFADLSKKVS</sequence>
<organism evidence="1 2">
    <name type="scientific">Pseudomonas citronellolis</name>
    <dbReference type="NCBI Taxonomy" id="53408"/>
    <lineage>
        <taxon>Bacteria</taxon>
        <taxon>Pseudomonadati</taxon>
        <taxon>Pseudomonadota</taxon>
        <taxon>Gammaproteobacteria</taxon>
        <taxon>Pseudomonadales</taxon>
        <taxon>Pseudomonadaceae</taxon>
        <taxon>Pseudomonas</taxon>
    </lineage>
</organism>
<dbReference type="RefSeq" id="WP_010792778.1">
    <property type="nucleotide sequence ID" value="NZ_CP015879.1"/>
</dbReference>
<gene>
    <name evidence="1" type="ORF">A9C11_33140</name>
</gene>
<evidence type="ECO:0000313" key="1">
    <source>
        <dbReference type="EMBL" id="ANI18900.1"/>
    </source>
</evidence>
<geneLocation type="plasmid" evidence="2">
    <name>prbl16</name>
</geneLocation>
<name>A0A1A9KP06_9PSED</name>
<proteinExistence type="predicted"/>
<dbReference type="GeneID" id="93444959"/>
<accession>A0A1A9KP06</accession>
<protein>
    <submittedName>
        <fullName evidence="1">Uncharacterized protein</fullName>
    </submittedName>
</protein>
<evidence type="ECO:0000313" key="2">
    <source>
        <dbReference type="Proteomes" id="UP000077748"/>
    </source>
</evidence>
<keyword evidence="1" id="KW-0614">Plasmid</keyword>